<protein>
    <submittedName>
        <fullName evidence="1">Uncharacterized protein</fullName>
    </submittedName>
</protein>
<proteinExistence type="predicted"/>
<organism evidence="1 2">
    <name type="scientific">Lentinula lateritia</name>
    <dbReference type="NCBI Taxonomy" id="40482"/>
    <lineage>
        <taxon>Eukaryota</taxon>
        <taxon>Fungi</taxon>
        <taxon>Dikarya</taxon>
        <taxon>Basidiomycota</taxon>
        <taxon>Agaricomycotina</taxon>
        <taxon>Agaricomycetes</taxon>
        <taxon>Agaricomycetidae</taxon>
        <taxon>Agaricales</taxon>
        <taxon>Marasmiineae</taxon>
        <taxon>Omphalotaceae</taxon>
        <taxon>Lentinula</taxon>
    </lineage>
</organism>
<gene>
    <name evidence="1" type="ORF">C8R41DRAFT_816010</name>
</gene>
<evidence type="ECO:0000313" key="1">
    <source>
        <dbReference type="EMBL" id="KAJ4499104.1"/>
    </source>
</evidence>
<sequence>MKIIHRSSARTGVFRSGRITVVSSYIGCVDGSIQNASGMVNRGYCRCNFLKILLFTQNRLHSQELSHRKCSTSRGHAFSGYGSVSSGQLSPCVLYPMKPNVVPSPSRSSGLCI</sequence>
<keyword evidence="2" id="KW-1185">Reference proteome</keyword>
<name>A0ABQ8VRY4_9AGAR</name>
<dbReference type="Proteomes" id="UP001150217">
    <property type="component" value="Unassembled WGS sequence"/>
</dbReference>
<dbReference type="EMBL" id="JANVFT010000012">
    <property type="protein sequence ID" value="KAJ4499104.1"/>
    <property type="molecule type" value="Genomic_DNA"/>
</dbReference>
<comment type="caution">
    <text evidence="1">The sequence shown here is derived from an EMBL/GenBank/DDBJ whole genome shotgun (WGS) entry which is preliminary data.</text>
</comment>
<reference evidence="1" key="1">
    <citation type="submission" date="2022-08" db="EMBL/GenBank/DDBJ databases">
        <title>A Global Phylogenomic Analysis of the Shiitake Genus Lentinula.</title>
        <authorList>
            <consortium name="DOE Joint Genome Institute"/>
            <person name="Sierra-Patev S."/>
            <person name="Min B."/>
            <person name="Naranjo-Ortiz M."/>
            <person name="Looney B."/>
            <person name="Konkel Z."/>
            <person name="Slot J.C."/>
            <person name="Sakamoto Y."/>
            <person name="Steenwyk J.L."/>
            <person name="Rokas A."/>
            <person name="Carro J."/>
            <person name="Camarero S."/>
            <person name="Ferreira P."/>
            <person name="Molpeceres G."/>
            <person name="Ruiz-Duenas F.J."/>
            <person name="Serrano A."/>
            <person name="Henrissat B."/>
            <person name="Drula E."/>
            <person name="Hughes K.W."/>
            <person name="Mata J.L."/>
            <person name="Ishikawa N.K."/>
            <person name="Vargas-Isla R."/>
            <person name="Ushijima S."/>
            <person name="Smith C.A."/>
            <person name="Ahrendt S."/>
            <person name="Andreopoulos W."/>
            <person name="He G."/>
            <person name="Labutti K."/>
            <person name="Lipzen A."/>
            <person name="Ng V."/>
            <person name="Riley R."/>
            <person name="Sandor L."/>
            <person name="Barry K."/>
            <person name="Martinez A.T."/>
            <person name="Xiao Y."/>
            <person name="Gibbons J.G."/>
            <person name="Terashima K."/>
            <person name="Grigoriev I.V."/>
            <person name="Hibbett D.S."/>
        </authorList>
    </citation>
    <scope>NUCLEOTIDE SEQUENCE</scope>
    <source>
        <strain evidence="1">RHP3577 ss4</strain>
    </source>
</reference>
<accession>A0ABQ8VRY4</accession>
<evidence type="ECO:0000313" key="2">
    <source>
        <dbReference type="Proteomes" id="UP001150217"/>
    </source>
</evidence>